<evidence type="ECO:0000313" key="2">
    <source>
        <dbReference type="EMBL" id="KAF7997910.1"/>
    </source>
</evidence>
<dbReference type="Pfam" id="PF07841">
    <property type="entry name" value="DM4_12"/>
    <property type="match status" value="1"/>
</dbReference>
<name>A0A835CYQ5_APHGI</name>
<gene>
    <name evidence="2" type="ORF">HCN44_009308</name>
</gene>
<protein>
    <recommendedName>
        <fullName evidence="4">Odorant-binding protein</fullName>
    </recommendedName>
</protein>
<reference evidence="2 3" key="1">
    <citation type="submission" date="2020-08" db="EMBL/GenBank/DDBJ databases">
        <title>Aphidius gifuensis genome sequencing and assembly.</title>
        <authorList>
            <person name="Du Z."/>
        </authorList>
    </citation>
    <scope>NUCLEOTIDE SEQUENCE [LARGE SCALE GENOMIC DNA]</scope>
    <source>
        <strain evidence="2">YNYX2018</strain>
        <tissue evidence="2">Adults</tissue>
    </source>
</reference>
<keyword evidence="3" id="KW-1185">Reference proteome</keyword>
<comment type="caution">
    <text evidence="2">The sequence shown here is derived from an EMBL/GenBank/DDBJ whole genome shotgun (WGS) entry which is preliminary data.</text>
</comment>
<dbReference type="Proteomes" id="UP000639338">
    <property type="component" value="Unassembled WGS sequence"/>
</dbReference>
<proteinExistence type="predicted"/>
<evidence type="ECO:0008006" key="4">
    <source>
        <dbReference type="Google" id="ProtNLM"/>
    </source>
</evidence>
<organism evidence="2 3">
    <name type="scientific">Aphidius gifuensis</name>
    <name type="common">Parasitoid wasp</name>
    <dbReference type="NCBI Taxonomy" id="684658"/>
    <lineage>
        <taxon>Eukaryota</taxon>
        <taxon>Metazoa</taxon>
        <taxon>Ecdysozoa</taxon>
        <taxon>Arthropoda</taxon>
        <taxon>Hexapoda</taxon>
        <taxon>Insecta</taxon>
        <taxon>Pterygota</taxon>
        <taxon>Neoptera</taxon>
        <taxon>Endopterygota</taxon>
        <taxon>Hymenoptera</taxon>
        <taxon>Apocrita</taxon>
        <taxon>Ichneumonoidea</taxon>
        <taxon>Braconidae</taxon>
        <taxon>Aphidiinae</taxon>
        <taxon>Aphidius</taxon>
    </lineage>
</organism>
<feature type="signal peptide" evidence="1">
    <location>
        <begin position="1"/>
        <end position="21"/>
    </location>
</feature>
<dbReference type="PANTHER" id="PTHR21398">
    <property type="entry name" value="AGAP007094-PA"/>
    <property type="match status" value="1"/>
</dbReference>
<dbReference type="OrthoDB" id="6340174at2759"/>
<sequence length="152" mass="17622">MRWQTIASWLMSFIFYKNCIASNDGGLPEALHQQLQQLSYPEDSEMGIFFALAVPLDDPVSTKSLSVAFFFEANYKLDKDEKETMDNSRVYRSIENNFMSRKKLYSILESKLESFGLPGKSCILRFICETSEWSTMHYHNGLIGDLFRLIFT</sequence>
<feature type="chain" id="PRO_5032870820" description="Odorant-binding protein" evidence="1">
    <location>
        <begin position="22"/>
        <end position="152"/>
    </location>
</feature>
<accession>A0A835CYQ5</accession>
<dbReference type="PANTHER" id="PTHR21398:SF22">
    <property type="entry name" value="IP12060P-RELATED"/>
    <property type="match status" value="1"/>
</dbReference>
<dbReference type="AlphaFoldDB" id="A0A835CYQ5"/>
<dbReference type="EMBL" id="JACMRX010000001">
    <property type="protein sequence ID" value="KAF7997910.1"/>
    <property type="molecule type" value="Genomic_DNA"/>
</dbReference>
<dbReference type="InterPro" id="IPR006631">
    <property type="entry name" value="DM4_12"/>
</dbReference>
<keyword evidence="1" id="KW-0732">Signal</keyword>
<evidence type="ECO:0000256" key="1">
    <source>
        <dbReference type="SAM" id="SignalP"/>
    </source>
</evidence>
<evidence type="ECO:0000313" key="3">
    <source>
        <dbReference type="Proteomes" id="UP000639338"/>
    </source>
</evidence>